<keyword evidence="8" id="KW-1185">Reference proteome</keyword>
<reference evidence="7 8" key="1">
    <citation type="submission" date="2022-06" db="EMBL/GenBank/DDBJ databases">
        <title>Haloarcula sp. a new haloarchaeum isolate from saline soil.</title>
        <authorList>
            <person name="Strakova D."/>
            <person name="Galisteo C."/>
            <person name="Sanchez-Porro C."/>
            <person name="Ventosa A."/>
        </authorList>
    </citation>
    <scope>NUCLEOTIDE SEQUENCE [LARGE SCALE GENOMIC DNA]</scope>
    <source>
        <strain evidence="7 8">S1CR25-12</strain>
    </source>
</reference>
<evidence type="ECO:0000256" key="6">
    <source>
        <dbReference type="SAM" id="Phobius"/>
    </source>
</evidence>
<evidence type="ECO:0000256" key="5">
    <source>
        <dbReference type="ARBA" id="ARBA00023136"/>
    </source>
</evidence>
<dbReference type="InterPro" id="IPR002797">
    <property type="entry name" value="Polysacc_synth"/>
</dbReference>
<evidence type="ECO:0000256" key="4">
    <source>
        <dbReference type="ARBA" id="ARBA00022989"/>
    </source>
</evidence>
<feature type="transmembrane region" description="Helical" evidence="6">
    <location>
        <begin position="174"/>
        <end position="207"/>
    </location>
</feature>
<dbReference type="PANTHER" id="PTHR30250">
    <property type="entry name" value="PST FAMILY PREDICTED COLANIC ACID TRANSPORTER"/>
    <property type="match status" value="1"/>
</dbReference>
<evidence type="ECO:0000256" key="3">
    <source>
        <dbReference type="ARBA" id="ARBA00022692"/>
    </source>
</evidence>
<keyword evidence="5 6" id="KW-0472">Membrane</keyword>
<feature type="transmembrane region" description="Helical" evidence="6">
    <location>
        <begin position="132"/>
        <end position="153"/>
    </location>
</feature>
<feature type="transmembrane region" description="Helical" evidence="6">
    <location>
        <begin position="460"/>
        <end position="481"/>
    </location>
</feature>
<feature type="transmembrane region" description="Helical" evidence="6">
    <location>
        <begin position="92"/>
        <end position="120"/>
    </location>
</feature>
<gene>
    <name evidence="7" type="ORF">NDI56_10250</name>
</gene>
<dbReference type="Proteomes" id="UP001259659">
    <property type="component" value="Unassembled WGS sequence"/>
</dbReference>
<feature type="transmembrane region" description="Helical" evidence="6">
    <location>
        <begin position="314"/>
        <end position="334"/>
    </location>
</feature>
<feature type="transmembrane region" description="Helical" evidence="6">
    <location>
        <begin position="252"/>
        <end position="273"/>
    </location>
</feature>
<evidence type="ECO:0000313" key="7">
    <source>
        <dbReference type="EMBL" id="MDS0259771.1"/>
    </source>
</evidence>
<evidence type="ECO:0000256" key="1">
    <source>
        <dbReference type="ARBA" id="ARBA00004651"/>
    </source>
</evidence>
<dbReference type="Pfam" id="PF01943">
    <property type="entry name" value="Polysacc_synt"/>
    <property type="match status" value="1"/>
</dbReference>
<evidence type="ECO:0000256" key="2">
    <source>
        <dbReference type="ARBA" id="ARBA00022475"/>
    </source>
</evidence>
<dbReference type="CDD" id="cd13128">
    <property type="entry name" value="MATE_Wzx_like"/>
    <property type="match status" value="1"/>
</dbReference>
<accession>A0ABU2FD79</accession>
<feature type="transmembrane region" description="Helical" evidence="6">
    <location>
        <begin position="346"/>
        <end position="369"/>
    </location>
</feature>
<proteinExistence type="predicted"/>
<keyword evidence="2" id="KW-1003">Cell membrane</keyword>
<protein>
    <submittedName>
        <fullName evidence="7">Flippase</fullName>
    </submittedName>
</protein>
<dbReference type="RefSeq" id="WP_310919414.1">
    <property type="nucleotide sequence ID" value="NZ_JAMQON010000002.1"/>
</dbReference>
<feature type="transmembrane region" description="Helical" evidence="6">
    <location>
        <begin position="435"/>
        <end position="453"/>
    </location>
</feature>
<organism evidence="7 8">
    <name type="scientific">Haloarcula saliterrae</name>
    <dbReference type="NCBI Taxonomy" id="2950534"/>
    <lineage>
        <taxon>Archaea</taxon>
        <taxon>Methanobacteriati</taxon>
        <taxon>Methanobacteriota</taxon>
        <taxon>Stenosarchaea group</taxon>
        <taxon>Halobacteria</taxon>
        <taxon>Halobacteriales</taxon>
        <taxon>Haloarculaceae</taxon>
        <taxon>Haloarcula</taxon>
    </lineage>
</organism>
<dbReference type="EMBL" id="JAMQON010000002">
    <property type="protein sequence ID" value="MDS0259771.1"/>
    <property type="molecule type" value="Genomic_DNA"/>
</dbReference>
<name>A0ABU2FD79_9EURY</name>
<dbReference type="PANTHER" id="PTHR30250:SF27">
    <property type="entry name" value="POLYSACCHARIDE BIOSYNTHESIS PROTEIN"/>
    <property type="match status" value="1"/>
</dbReference>
<feature type="transmembrane region" description="Helical" evidence="6">
    <location>
        <begin position="390"/>
        <end position="415"/>
    </location>
</feature>
<evidence type="ECO:0000313" key="8">
    <source>
        <dbReference type="Proteomes" id="UP001259659"/>
    </source>
</evidence>
<comment type="subcellular location">
    <subcellularLocation>
        <location evidence="1">Cell membrane</location>
        <topology evidence="1">Multi-pass membrane protein</topology>
    </subcellularLocation>
</comment>
<sequence length="500" mass="54301">MEKDGAGSEKESSLGSISEGAGLFVLGKGASNTLGLGTTVILTRILGTRLYGFYTYINVLFSLVYVLARLGGDKSLLRFIPEYEEQPRKRKVVVTLAYGTSLLASVAIGGAVFLFAPTISSFTLDDVLFTEILRITAVVIPFNTLSMISYSLFKSIERMDYNVITSSIVKPFLRLVFVGGAVVLGYSVVGAAAGLIVSGVLGFLVAFTLLVKRVEFLGIASPSRSETKEYYNFSLPLTFNQLGSFAYNRTDILMIGFFFTGSAVGVYNAAFLISRILSLPLSAFNQLFPPIASRLYQNGNNDDLEAIYTAVTKMIFMISLFPAIAVLIYAPEILQVFGEGFSQGQYILMLFVIGQLTNALVGPSGYLLMMSDHQYLTMFNQLGSGILNILLNYILITNIGVIGAAVATASVLAAINVLRAWQVWYFEGLSPYDWSYIKPITAGAVSGLIMLSFTLVFDGYLLLVSGMTIGGLSFILVIYALGVSEDETDLIKKVFSVFHL</sequence>
<dbReference type="InterPro" id="IPR050833">
    <property type="entry name" value="Poly_Biosynth_Transport"/>
</dbReference>
<comment type="caution">
    <text evidence="7">The sequence shown here is derived from an EMBL/GenBank/DDBJ whole genome shotgun (WGS) entry which is preliminary data.</text>
</comment>
<feature type="transmembrane region" description="Helical" evidence="6">
    <location>
        <begin position="53"/>
        <end position="71"/>
    </location>
</feature>
<keyword evidence="3 6" id="KW-0812">Transmembrane</keyword>
<keyword evidence="4 6" id="KW-1133">Transmembrane helix</keyword>